<evidence type="ECO:0000313" key="6">
    <source>
        <dbReference type="EMBL" id="MCB8611487.1"/>
    </source>
</evidence>
<name>A0A2T3FWJ4_9FIRM</name>
<dbReference type="EMBL" id="JAJDKZ010000067">
    <property type="protein sequence ID" value="MCB8611487.1"/>
    <property type="molecule type" value="Genomic_DNA"/>
</dbReference>
<evidence type="ECO:0000313" key="8">
    <source>
        <dbReference type="Proteomes" id="UP000241201"/>
    </source>
</evidence>
<evidence type="ECO:0000256" key="2">
    <source>
        <dbReference type="ARBA" id="ARBA00023015"/>
    </source>
</evidence>
<dbReference type="InterPro" id="IPR050679">
    <property type="entry name" value="Bact_HTH_transcr_reg"/>
</dbReference>
<dbReference type="GO" id="GO:0003677">
    <property type="term" value="F:DNA binding"/>
    <property type="evidence" value="ECO:0007669"/>
    <property type="project" value="UniProtKB-KW"/>
</dbReference>
<comment type="caution">
    <text evidence="7">The sequence shown here is derived from an EMBL/GenBank/DDBJ whole genome shotgun (WGS) entry which is preliminary data.</text>
</comment>
<dbReference type="InterPro" id="IPR036388">
    <property type="entry name" value="WH-like_DNA-bd_sf"/>
</dbReference>
<reference evidence="8" key="1">
    <citation type="submission" date="2018-03" db="EMBL/GenBank/DDBJ databases">
        <title>Lachnoclostridium SNUG30370 gen.nov., sp.nov., isolated from human faeces.</title>
        <authorList>
            <person name="Seo B."/>
            <person name="Jeon K."/>
            <person name="Ko G."/>
        </authorList>
    </citation>
    <scope>NUCLEOTIDE SEQUENCE [LARGE SCALE GENOMIC DNA]</scope>
    <source>
        <strain evidence="8">SNUG30370</strain>
    </source>
</reference>
<dbReference type="AlphaFoldDB" id="A0A2T3FWJ4"/>
<dbReference type="Gene3D" id="3.40.1410.10">
    <property type="entry name" value="Chorismate lyase-like"/>
    <property type="match status" value="1"/>
</dbReference>
<evidence type="ECO:0000256" key="1">
    <source>
        <dbReference type="ARBA" id="ARBA00022491"/>
    </source>
</evidence>
<dbReference type="GeneID" id="77471243"/>
<proteinExistence type="predicted"/>
<organism evidence="7 8">
    <name type="scientific">Faecalibacillus faecis</name>
    <dbReference type="NCBI Taxonomy" id="1982628"/>
    <lineage>
        <taxon>Bacteria</taxon>
        <taxon>Bacillati</taxon>
        <taxon>Bacillota</taxon>
        <taxon>Erysipelotrichia</taxon>
        <taxon>Erysipelotrichales</taxon>
        <taxon>Coprobacillaceae</taxon>
        <taxon>Faecalibacillus</taxon>
    </lineage>
</organism>
<dbReference type="InterPro" id="IPR011663">
    <property type="entry name" value="UTRA"/>
</dbReference>
<dbReference type="PANTHER" id="PTHR44846">
    <property type="entry name" value="MANNOSYL-D-GLYCERATE TRANSPORT/METABOLISM SYSTEM REPRESSOR MNGR-RELATED"/>
    <property type="match status" value="1"/>
</dbReference>
<keyword evidence="4" id="KW-0804">Transcription</keyword>
<dbReference type="SUPFAM" id="SSF46785">
    <property type="entry name" value="Winged helix' DNA-binding domain"/>
    <property type="match status" value="1"/>
</dbReference>
<dbReference type="SMART" id="SM00866">
    <property type="entry name" value="UTRA"/>
    <property type="match status" value="1"/>
</dbReference>
<reference evidence="7" key="2">
    <citation type="journal article" date="2019" name="Int. J. Syst. Evol. Microbiol.">
        <title>Faecalibacillus intestinalis gen. nov., sp. nov. and Faecalibacillus faecis sp. nov., isolated from human faeces.</title>
        <authorList>
            <person name="Seo B."/>
            <person name="Jeon K."/>
            <person name="Baek I."/>
            <person name="Lee Y.M."/>
            <person name="Baek K."/>
            <person name="Ko G."/>
        </authorList>
    </citation>
    <scope>NUCLEOTIDE SEQUENCE</scope>
    <source>
        <strain evidence="7">SNUG30370</strain>
    </source>
</reference>
<dbReference type="Proteomes" id="UP001198439">
    <property type="component" value="Unassembled WGS sequence"/>
</dbReference>
<keyword evidence="8" id="KW-1185">Reference proteome</keyword>
<feature type="domain" description="HTH gntR-type" evidence="5">
    <location>
        <begin position="1"/>
        <end position="69"/>
    </location>
</feature>
<dbReference type="Pfam" id="PF07702">
    <property type="entry name" value="UTRA"/>
    <property type="match status" value="1"/>
</dbReference>
<dbReference type="Pfam" id="PF00392">
    <property type="entry name" value="GntR"/>
    <property type="match status" value="1"/>
</dbReference>
<keyword evidence="1" id="KW-0678">Repressor</keyword>
<evidence type="ECO:0000256" key="4">
    <source>
        <dbReference type="ARBA" id="ARBA00023163"/>
    </source>
</evidence>
<gene>
    <name evidence="7" type="ORF">C7U55_09085</name>
    <name evidence="6" type="ORF">LJD69_12885</name>
</gene>
<dbReference type="SMART" id="SM00345">
    <property type="entry name" value="HTH_GNTR"/>
    <property type="match status" value="1"/>
</dbReference>
<dbReference type="Proteomes" id="UP000241201">
    <property type="component" value="Unassembled WGS sequence"/>
</dbReference>
<accession>A0A2T3FWJ4</accession>
<dbReference type="InterPro" id="IPR000524">
    <property type="entry name" value="Tscrpt_reg_HTH_GntR"/>
</dbReference>
<evidence type="ECO:0000313" key="7">
    <source>
        <dbReference type="EMBL" id="PST39630.1"/>
    </source>
</evidence>
<keyword evidence="3" id="KW-0238">DNA-binding</keyword>
<dbReference type="SUPFAM" id="SSF64288">
    <property type="entry name" value="Chorismate lyase-like"/>
    <property type="match status" value="1"/>
</dbReference>
<dbReference type="GO" id="GO:0003700">
    <property type="term" value="F:DNA-binding transcription factor activity"/>
    <property type="evidence" value="ECO:0007669"/>
    <property type="project" value="InterPro"/>
</dbReference>
<evidence type="ECO:0000259" key="5">
    <source>
        <dbReference type="PROSITE" id="PS50949"/>
    </source>
</evidence>
<dbReference type="FunFam" id="3.40.1410.10:FF:000008">
    <property type="entry name" value="Transcriptional regulator, GntR family"/>
    <property type="match status" value="1"/>
</dbReference>
<dbReference type="PROSITE" id="PS50949">
    <property type="entry name" value="HTH_GNTR"/>
    <property type="match status" value="1"/>
</dbReference>
<dbReference type="PANTHER" id="PTHR44846:SF5">
    <property type="entry name" value="HTH-TYPE TRANSCRIPTIONAL REGULATOR GMUR"/>
    <property type="match status" value="1"/>
</dbReference>
<dbReference type="Gene3D" id="1.10.10.10">
    <property type="entry name" value="Winged helix-like DNA-binding domain superfamily/Winged helix DNA-binding domain"/>
    <property type="match status" value="1"/>
</dbReference>
<dbReference type="InterPro" id="IPR028978">
    <property type="entry name" value="Chorismate_lyase_/UTRA_dom_sf"/>
</dbReference>
<evidence type="ECO:0000256" key="3">
    <source>
        <dbReference type="ARBA" id="ARBA00023125"/>
    </source>
</evidence>
<dbReference type="InterPro" id="IPR036390">
    <property type="entry name" value="WH_DNA-bd_sf"/>
</dbReference>
<dbReference type="RefSeq" id="WP_048924970.1">
    <property type="nucleotide sequence ID" value="NZ_DBGCOW010000080.1"/>
</dbReference>
<reference evidence="6" key="3">
    <citation type="submission" date="2021-10" db="EMBL/GenBank/DDBJ databases">
        <title>Collection of gut derived symbiotic bacterial strains cultured from healthy donors.</title>
        <authorList>
            <person name="Lin H."/>
            <person name="Littmann E."/>
            <person name="Kohout C."/>
            <person name="Pamer E.G."/>
        </authorList>
    </citation>
    <scope>NUCLEOTIDE SEQUENCE</scope>
    <source>
        <strain evidence="6">DFI.4.48</strain>
    </source>
</reference>
<dbReference type="GO" id="GO:0045892">
    <property type="term" value="P:negative regulation of DNA-templated transcription"/>
    <property type="evidence" value="ECO:0007669"/>
    <property type="project" value="TreeGrafter"/>
</dbReference>
<dbReference type="EMBL" id="PYLP01000012">
    <property type="protein sequence ID" value="PST39630.1"/>
    <property type="molecule type" value="Genomic_DNA"/>
</dbReference>
<keyword evidence="2" id="KW-0805">Transcription regulation</keyword>
<dbReference type="CDD" id="cd07377">
    <property type="entry name" value="WHTH_GntR"/>
    <property type="match status" value="1"/>
</dbReference>
<sequence length="237" mass="27673">MVKYIDIADDIRSKIFDKKYTYGQKLPYEYVLCVAYHCNKETMKKALDILVKEGLIVRRRGAGTFVKDYDASTEDANHLKQSGLGLTRKLEGKSNLKSEIIEFSVIPSDEHISKRLQIEEGSFVYHIIRKRIVDDKPYCLEITYMPISIIPNLKLEHLKGSIYQYIEKELKLKIQSTHKTIRAHLSSPLEQENLGLKEYEPYIEVEQTAYLSSGIIFEYSFTRYHYNNFELQTVTVQ</sequence>
<protein>
    <submittedName>
        <fullName evidence="7">GntR family transcriptional regulator</fullName>
    </submittedName>
</protein>